<name>A0AA87ZLK7_FICCA</name>
<dbReference type="Gene3D" id="3.30.565.10">
    <property type="entry name" value="Histidine kinase-like ATPase, C-terminal domain"/>
    <property type="match status" value="1"/>
</dbReference>
<evidence type="ECO:0000256" key="9">
    <source>
        <dbReference type="ARBA" id="ARBA00022989"/>
    </source>
</evidence>
<dbReference type="SMART" id="SM01079">
    <property type="entry name" value="CHASE"/>
    <property type="match status" value="1"/>
</dbReference>
<dbReference type="InterPro" id="IPR001789">
    <property type="entry name" value="Sig_transdc_resp-reg_receiver"/>
</dbReference>
<dbReference type="Pfam" id="PF03924">
    <property type="entry name" value="CHASE"/>
    <property type="match status" value="1"/>
</dbReference>
<dbReference type="GO" id="GO:0009651">
    <property type="term" value="P:response to salt stress"/>
    <property type="evidence" value="ECO:0007669"/>
    <property type="project" value="UniProtKB-ARBA"/>
</dbReference>
<dbReference type="EMBL" id="BTGU01000008">
    <property type="protein sequence ID" value="GMN38373.1"/>
    <property type="molecule type" value="Genomic_DNA"/>
</dbReference>
<evidence type="ECO:0000259" key="16">
    <source>
        <dbReference type="PROSITE" id="PS50110"/>
    </source>
</evidence>
<dbReference type="GO" id="GO:0005789">
    <property type="term" value="C:endoplasmic reticulum membrane"/>
    <property type="evidence" value="ECO:0007669"/>
    <property type="project" value="UniProtKB-SubCell"/>
</dbReference>
<feature type="transmembrane region" description="Helical" evidence="14">
    <location>
        <begin position="322"/>
        <end position="343"/>
    </location>
</feature>
<dbReference type="GO" id="GO:0010087">
    <property type="term" value="P:phloem or xylem histogenesis"/>
    <property type="evidence" value="ECO:0007669"/>
    <property type="project" value="UniProtKB-ARBA"/>
</dbReference>
<dbReference type="SMART" id="SM00387">
    <property type="entry name" value="HATPase_c"/>
    <property type="match status" value="1"/>
</dbReference>
<keyword evidence="9 14" id="KW-1133">Transmembrane helix</keyword>
<dbReference type="InterPro" id="IPR050956">
    <property type="entry name" value="2C_system_His_kinase"/>
</dbReference>
<evidence type="ECO:0000256" key="2">
    <source>
        <dbReference type="ARBA" id="ARBA00004477"/>
    </source>
</evidence>
<feature type="transmembrane region" description="Helical" evidence="14">
    <location>
        <begin position="59"/>
        <end position="77"/>
    </location>
</feature>
<dbReference type="SMART" id="SM00388">
    <property type="entry name" value="HisKA"/>
    <property type="match status" value="1"/>
</dbReference>
<protein>
    <recommendedName>
        <fullName evidence="3">histidine kinase</fullName>
        <ecNumber evidence="3">2.7.13.3</ecNumber>
    </recommendedName>
</protein>
<dbReference type="Gene3D" id="3.30.450.350">
    <property type="entry name" value="CHASE domain"/>
    <property type="match status" value="1"/>
</dbReference>
<feature type="domain" description="Response regulatory" evidence="16">
    <location>
        <begin position="848"/>
        <end position="984"/>
    </location>
</feature>
<dbReference type="GO" id="GO:0010271">
    <property type="term" value="P:regulation of chlorophyll catabolic process"/>
    <property type="evidence" value="ECO:0007669"/>
    <property type="project" value="UniProtKB-ARBA"/>
</dbReference>
<evidence type="ECO:0000256" key="7">
    <source>
        <dbReference type="ARBA" id="ARBA00022777"/>
    </source>
</evidence>
<dbReference type="GO" id="GO:0009884">
    <property type="term" value="F:cytokinin receptor activity"/>
    <property type="evidence" value="ECO:0007669"/>
    <property type="project" value="UniProtKB-ARBA"/>
</dbReference>
<keyword evidence="4 12" id="KW-0597">Phosphoprotein</keyword>
<dbReference type="CDD" id="cd16922">
    <property type="entry name" value="HATPase_EvgS-ArcB-TorS-like"/>
    <property type="match status" value="1"/>
</dbReference>
<keyword evidence="10 14" id="KW-0472">Membrane</keyword>
<comment type="catalytic activity">
    <reaction evidence="1">
        <text>ATP + protein L-histidine = ADP + protein N-phospho-L-histidine.</text>
        <dbReference type="EC" id="2.7.13.3"/>
    </reaction>
</comment>
<dbReference type="PROSITE" id="PS50109">
    <property type="entry name" value="HIS_KIN"/>
    <property type="match status" value="1"/>
</dbReference>
<dbReference type="PRINTS" id="PR00344">
    <property type="entry name" value="BCTRLSENSOR"/>
</dbReference>
<dbReference type="AlphaFoldDB" id="A0AA87ZLK7"/>
<evidence type="ECO:0000256" key="1">
    <source>
        <dbReference type="ARBA" id="ARBA00000085"/>
    </source>
</evidence>
<feature type="modified residue" description="4-aspartylphosphate" evidence="12">
    <location>
        <position position="898"/>
    </location>
</feature>
<comment type="caution">
    <text evidence="18">The sequence shown here is derived from an EMBL/GenBank/DDBJ whole genome shotgun (WGS) entry which is preliminary data.</text>
</comment>
<keyword evidence="5" id="KW-0808">Transferase</keyword>
<dbReference type="InterPro" id="IPR056839">
    <property type="entry name" value="Receiver_AHK4/CRE1_1st"/>
</dbReference>
<feature type="domain" description="Response regulatory" evidence="16">
    <location>
        <begin position="691"/>
        <end position="822"/>
    </location>
</feature>
<evidence type="ECO:0000313" key="18">
    <source>
        <dbReference type="EMBL" id="GMN38373.1"/>
    </source>
</evidence>
<dbReference type="GO" id="GO:0043424">
    <property type="term" value="F:protein histidine kinase binding"/>
    <property type="evidence" value="ECO:0007669"/>
    <property type="project" value="UniProtKB-ARBA"/>
</dbReference>
<keyword evidence="7" id="KW-0418">Kinase</keyword>
<proteinExistence type="predicted"/>
<dbReference type="InterPro" id="IPR006189">
    <property type="entry name" value="CHASE_dom"/>
</dbReference>
<keyword evidence="19" id="KW-1185">Reference proteome</keyword>
<dbReference type="InterPro" id="IPR003661">
    <property type="entry name" value="HisK_dim/P_dom"/>
</dbReference>
<feature type="domain" description="CHASE" evidence="17">
    <location>
        <begin position="106"/>
        <end position="311"/>
    </location>
</feature>
<dbReference type="PROSITE" id="PS50110">
    <property type="entry name" value="RESPONSE_REGULATORY"/>
    <property type="match status" value="2"/>
</dbReference>
<keyword evidence="6 14" id="KW-0812">Transmembrane</keyword>
<evidence type="ECO:0000256" key="14">
    <source>
        <dbReference type="SAM" id="Phobius"/>
    </source>
</evidence>
<dbReference type="CDD" id="cd00082">
    <property type="entry name" value="HisKA"/>
    <property type="match status" value="1"/>
</dbReference>
<organism evidence="18 19">
    <name type="scientific">Ficus carica</name>
    <name type="common">Common fig</name>
    <dbReference type="NCBI Taxonomy" id="3494"/>
    <lineage>
        <taxon>Eukaryota</taxon>
        <taxon>Viridiplantae</taxon>
        <taxon>Streptophyta</taxon>
        <taxon>Embryophyta</taxon>
        <taxon>Tracheophyta</taxon>
        <taxon>Spermatophyta</taxon>
        <taxon>Magnoliopsida</taxon>
        <taxon>eudicotyledons</taxon>
        <taxon>Gunneridae</taxon>
        <taxon>Pentapetalae</taxon>
        <taxon>rosids</taxon>
        <taxon>fabids</taxon>
        <taxon>Rosales</taxon>
        <taxon>Moraceae</taxon>
        <taxon>Ficeae</taxon>
        <taxon>Ficus</taxon>
    </lineage>
</organism>
<reference evidence="18" key="1">
    <citation type="submission" date="2023-07" db="EMBL/GenBank/DDBJ databases">
        <title>draft genome sequence of fig (Ficus carica).</title>
        <authorList>
            <person name="Takahashi T."/>
            <person name="Nishimura K."/>
        </authorList>
    </citation>
    <scope>NUCLEOTIDE SEQUENCE</scope>
</reference>
<evidence type="ECO:0000313" key="19">
    <source>
        <dbReference type="Proteomes" id="UP001187192"/>
    </source>
</evidence>
<dbReference type="GO" id="GO:0010029">
    <property type="term" value="P:regulation of seed germination"/>
    <property type="evidence" value="ECO:0007669"/>
    <property type="project" value="UniProtKB-ARBA"/>
</dbReference>
<dbReference type="Pfam" id="PF24896">
    <property type="entry name" value="Receiver_CRE1"/>
    <property type="match status" value="1"/>
</dbReference>
<dbReference type="FunFam" id="3.30.450.350:FF:000001">
    <property type="entry name" value="Histidine kinase 4"/>
    <property type="match status" value="1"/>
</dbReference>
<dbReference type="GO" id="GO:0048509">
    <property type="term" value="P:regulation of meristem development"/>
    <property type="evidence" value="ECO:0007669"/>
    <property type="project" value="UniProtKB-ARBA"/>
</dbReference>
<dbReference type="InterPro" id="IPR011006">
    <property type="entry name" value="CheY-like_superfamily"/>
</dbReference>
<dbReference type="CDD" id="cd17546">
    <property type="entry name" value="REC_hyHK_CKI1_RcsC-like"/>
    <property type="match status" value="1"/>
</dbReference>
<dbReference type="EC" id="2.7.13.3" evidence="3"/>
<dbReference type="GO" id="GO:0080117">
    <property type="term" value="P:secondary growth"/>
    <property type="evidence" value="ECO:0007669"/>
    <property type="project" value="UniProtKB-ARBA"/>
</dbReference>
<comment type="subcellular location">
    <subcellularLocation>
        <location evidence="2">Endoplasmic reticulum membrane</location>
        <topology evidence="2">Multi-pass membrane protein</topology>
    </subcellularLocation>
</comment>
<evidence type="ECO:0000256" key="3">
    <source>
        <dbReference type="ARBA" id="ARBA00012438"/>
    </source>
</evidence>
<feature type="compositionally biased region" description="Low complexity" evidence="13">
    <location>
        <begin position="1"/>
        <end position="25"/>
    </location>
</feature>
<dbReference type="InterPro" id="IPR003594">
    <property type="entry name" value="HATPase_dom"/>
</dbReference>
<dbReference type="GO" id="GO:0009414">
    <property type="term" value="P:response to water deprivation"/>
    <property type="evidence" value="ECO:0007669"/>
    <property type="project" value="UniProtKB-ARBA"/>
</dbReference>
<dbReference type="Gene3D" id="6.10.250.1190">
    <property type="match status" value="1"/>
</dbReference>
<evidence type="ECO:0000256" key="8">
    <source>
        <dbReference type="ARBA" id="ARBA00022824"/>
    </source>
</evidence>
<evidence type="ECO:0000256" key="6">
    <source>
        <dbReference type="ARBA" id="ARBA00022692"/>
    </source>
</evidence>
<evidence type="ECO:0000256" key="11">
    <source>
        <dbReference type="ARBA" id="ARBA00023170"/>
    </source>
</evidence>
<dbReference type="SUPFAM" id="SSF47384">
    <property type="entry name" value="Homodimeric domain of signal transducing histidine kinase"/>
    <property type="match status" value="1"/>
</dbReference>
<evidence type="ECO:0000256" key="4">
    <source>
        <dbReference type="ARBA" id="ARBA00022553"/>
    </source>
</evidence>
<dbReference type="Gene3D" id="3.40.50.2300">
    <property type="match status" value="2"/>
</dbReference>
<gene>
    <name evidence="18" type="ORF">TIFTF001_007601</name>
</gene>
<evidence type="ECO:0000259" key="15">
    <source>
        <dbReference type="PROSITE" id="PS50109"/>
    </source>
</evidence>
<dbReference type="Gene3D" id="1.10.287.130">
    <property type="match status" value="1"/>
</dbReference>
<dbReference type="InterPro" id="IPR005467">
    <property type="entry name" value="His_kinase_dom"/>
</dbReference>
<dbReference type="Pfam" id="PF00072">
    <property type="entry name" value="Response_reg"/>
    <property type="match status" value="1"/>
</dbReference>
<dbReference type="SUPFAM" id="SSF55874">
    <property type="entry name" value="ATPase domain of HSP90 chaperone/DNA topoisomerase II/histidine kinase"/>
    <property type="match status" value="1"/>
</dbReference>
<dbReference type="GO" id="GO:0070417">
    <property type="term" value="P:cellular response to cold"/>
    <property type="evidence" value="ECO:0007669"/>
    <property type="project" value="UniProtKB-ARBA"/>
</dbReference>
<dbReference type="InterPro" id="IPR036097">
    <property type="entry name" value="HisK_dim/P_sf"/>
</dbReference>
<sequence>MGLKNKNNNNNNNNSNNNKMQQQKQHNNHSVVVRLNEQMGTKRGYTFIQAYRAWLPKFLMLWVVFMAFISLGIYRGMDAEIKVRRKEVLTSMCDQRARMLQDQFIETFAEYTACTSFERPLLSGVAYAERVVNSERENFERQHGWTIRTMEREPSPVRDEYAPVIFSQETVSYIESLDMMSGEEDRENILRARATGKAVLTSPFRLLGSHHLGVVLTFPVYKSKLPSRPTEKERIEATAGYLGGAFDVESLVEKLLGQLAGNQAILVYVYDITNSSDPLIMYGHQNQDEDMSMMHESKLDFGDPVRQHKMICRYHQKAPTSWTAITTAFLFFVICLLVGYILYGAAIHIVKVEDDFHEMQELKVRAEAADVAKSQFLATVSHEIRTPMNGVLGMLGLLLDTDLSSTQRDFAQTAQVCGRALIALINEVLDRAKIEAGKLELEAVPFDLRSILDDVLSLFSEKSRNKGVELAVFVSARVPDVVMGDPGRFRQIVTNLVGNSVKFTERGHIFVKVHLAEPSKTLVNEPCLNGGSDEGVLTSGGRQFKSLSGHEAADERNCWETFRHLIADDEFQSDSPSKRMATFEASDHVTLMVCVEDTGIGIPFSAQDRIFTPFMQVDSSTSRHYGGTGIGLSISKCLVERMGGLINFVSRPHVGSTFSFTAVFEGCKKTASNEMKKPISEDLPSGFRGLKAILVDGKPVRAAVTSYHLKRLGILVEVATSIKMAVALCAKNGSFIPGNVVQPDLILVEKDSWISAEDGSLNTRQLEWKQNGYVFKLPKMILLATNISSAEFEKAKADGFADTVVMKPLRASMVAACLQQVGIGKKRQQGKDMPSESSFLKNLLGGKKILVVDDNIVNRRVAAGALKKFGALVECADSGKRALDLLKLPHGFDACFMDIQMPEMDGFEATRRIRQMESEANKQVNSGSTIEGNTINGEWHTPILAMTADVIHATYEECLKCGMDGYVSKPFEEENLHQAVAKIFKSKPVAES</sequence>
<dbReference type="GO" id="GO:0000155">
    <property type="term" value="F:phosphorelay sensor kinase activity"/>
    <property type="evidence" value="ECO:0007669"/>
    <property type="project" value="InterPro"/>
</dbReference>
<dbReference type="PANTHER" id="PTHR43719:SF51">
    <property type="entry name" value="HISTIDINE KINASE 4"/>
    <property type="match status" value="1"/>
</dbReference>
<evidence type="ECO:0000256" key="10">
    <source>
        <dbReference type="ARBA" id="ARBA00023136"/>
    </source>
</evidence>
<dbReference type="FunFam" id="1.10.287.130:FF:000015">
    <property type="entry name" value="Histidine kinase 4"/>
    <property type="match status" value="1"/>
</dbReference>
<dbReference type="PROSITE" id="PS50839">
    <property type="entry name" value="CHASE"/>
    <property type="match status" value="1"/>
</dbReference>
<dbReference type="Pfam" id="PF02518">
    <property type="entry name" value="HATPase_c"/>
    <property type="match status" value="1"/>
</dbReference>
<dbReference type="SMART" id="SM00448">
    <property type="entry name" value="REC"/>
    <property type="match status" value="1"/>
</dbReference>
<dbReference type="GO" id="GO:0005634">
    <property type="term" value="C:nucleus"/>
    <property type="evidence" value="ECO:0007669"/>
    <property type="project" value="TreeGrafter"/>
</dbReference>
<dbReference type="Proteomes" id="UP001187192">
    <property type="component" value="Unassembled WGS sequence"/>
</dbReference>
<dbReference type="FunFam" id="3.40.50.2300:FF:000137">
    <property type="entry name" value="Histidine kinase 3"/>
    <property type="match status" value="1"/>
</dbReference>
<dbReference type="Pfam" id="PF00512">
    <property type="entry name" value="HisKA"/>
    <property type="match status" value="1"/>
</dbReference>
<keyword evidence="8" id="KW-0256">Endoplasmic reticulum</keyword>
<comment type="caution">
    <text evidence="12">Lacks conserved residue(s) required for the propagation of feature annotation.</text>
</comment>
<dbReference type="InterPro" id="IPR036890">
    <property type="entry name" value="HATPase_C_sf"/>
</dbReference>
<evidence type="ECO:0000259" key="17">
    <source>
        <dbReference type="PROSITE" id="PS50839"/>
    </source>
</evidence>
<evidence type="ECO:0000256" key="13">
    <source>
        <dbReference type="SAM" id="MobiDB-lite"/>
    </source>
</evidence>
<feature type="domain" description="Histidine kinase" evidence="15">
    <location>
        <begin position="379"/>
        <end position="666"/>
    </location>
</feature>
<feature type="region of interest" description="Disordered" evidence="13">
    <location>
        <begin position="1"/>
        <end position="28"/>
    </location>
</feature>
<dbReference type="GO" id="GO:0034757">
    <property type="term" value="P:negative regulation of iron ion transport"/>
    <property type="evidence" value="ECO:0007669"/>
    <property type="project" value="UniProtKB-ARBA"/>
</dbReference>
<dbReference type="InterPro" id="IPR042240">
    <property type="entry name" value="CHASE_sf"/>
</dbReference>
<accession>A0AA87ZLK7</accession>
<dbReference type="PANTHER" id="PTHR43719">
    <property type="entry name" value="TWO-COMPONENT HISTIDINE KINASE"/>
    <property type="match status" value="1"/>
</dbReference>
<dbReference type="GO" id="GO:0071215">
    <property type="term" value="P:cellular response to abscisic acid stimulus"/>
    <property type="evidence" value="ECO:0007669"/>
    <property type="project" value="UniProtKB-ARBA"/>
</dbReference>
<dbReference type="SUPFAM" id="SSF52172">
    <property type="entry name" value="CheY-like"/>
    <property type="match status" value="2"/>
</dbReference>
<evidence type="ECO:0000256" key="12">
    <source>
        <dbReference type="PROSITE-ProRule" id="PRU00169"/>
    </source>
</evidence>
<keyword evidence="11" id="KW-0675">Receptor</keyword>
<dbReference type="GO" id="GO:0009909">
    <property type="term" value="P:regulation of flower development"/>
    <property type="evidence" value="ECO:0007669"/>
    <property type="project" value="UniProtKB-ARBA"/>
</dbReference>
<dbReference type="InterPro" id="IPR004358">
    <property type="entry name" value="Sig_transdc_His_kin-like_C"/>
</dbReference>
<evidence type="ECO:0000256" key="5">
    <source>
        <dbReference type="ARBA" id="ARBA00022679"/>
    </source>
</evidence>